<protein>
    <submittedName>
        <fullName evidence="3">DUF3899 domain-containing protein</fullName>
    </submittedName>
</protein>
<accession>A0A5C8NZK3</accession>
<dbReference type="Proteomes" id="UP000321574">
    <property type="component" value="Unassembled WGS sequence"/>
</dbReference>
<sequence length="112" mass="12970">MFLKKLSIWLGSSQVAIILSSFVFYKEITLLSYINVAFVIGFSLLLIAMGGYVVKGRFFDIVFYSFQHTFGKMENKKRRPLSKLVPQYYKFPFITGIVLLSVVICLLIFYML</sequence>
<keyword evidence="4" id="KW-1185">Reference proteome</keyword>
<dbReference type="AlphaFoldDB" id="A0A5C8NZK3"/>
<evidence type="ECO:0000256" key="1">
    <source>
        <dbReference type="SAM" id="Phobius"/>
    </source>
</evidence>
<gene>
    <name evidence="3" type="ORF">FHP05_04030</name>
</gene>
<reference evidence="3 4" key="1">
    <citation type="submission" date="2019-06" db="EMBL/GenBank/DDBJ databases">
        <title>Cerasibacillus sp. nov., isolated from maize field.</title>
        <authorList>
            <person name="Lin S.-Y."/>
            <person name="Tsai C.-F."/>
            <person name="Young C.-C."/>
        </authorList>
    </citation>
    <scope>NUCLEOTIDE SEQUENCE [LARGE SCALE GENOMIC DNA]</scope>
    <source>
        <strain evidence="3 4">CC-CFT480</strain>
    </source>
</reference>
<evidence type="ECO:0000313" key="4">
    <source>
        <dbReference type="Proteomes" id="UP000321574"/>
    </source>
</evidence>
<keyword evidence="1" id="KW-1133">Transmembrane helix</keyword>
<proteinExistence type="predicted"/>
<organism evidence="3 4">
    <name type="scientific">Cerasibacillus terrae</name>
    <dbReference type="NCBI Taxonomy" id="2498845"/>
    <lineage>
        <taxon>Bacteria</taxon>
        <taxon>Bacillati</taxon>
        <taxon>Bacillota</taxon>
        <taxon>Bacilli</taxon>
        <taxon>Bacillales</taxon>
        <taxon>Bacillaceae</taxon>
        <taxon>Cerasibacillus</taxon>
    </lineage>
</organism>
<dbReference type="InterPro" id="IPR025007">
    <property type="entry name" value="DUF3899"/>
</dbReference>
<name>A0A5C8NZK3_9BACI</name>
<evidence type="ECO:0000259" key="2">
    <source>
        <dbReference type="Pfam" id="PF13038"/>
    </source>
</evidence>
<comment type="caution">
    <text evidence="3">The sequence shown here is derived from an EMBL/GenBank/DDBJ whole genome shotgun (WGS) entry which is preliminary data.</text>
</comment>
<feature type="transmembrane region" description="Helical" evidence="1">
    <location>
        <begin position="91"/>
        <end position="111"/>
    </location>
</feature>
<evidence type="ECO:0000313" key="3">
    <source>
        <dbReference type="EMBL" id="TXL66561.1"/>
    </source>
</evidence>
<dbReference type="OrthoDB" id="2941827at2"/>
<dbReference type="EMBL" id="VDUW01000002">
    <property type="protein sequence ID" value="TXL66561.1"/>
    <property type="molecule type" value="Genomic_DNA"/>
</dbReference>
<keyword evidence="1" id="KW-0472">Membrane</keyword>
<feature type="domain" description="DUF3899" evidence="2">
    <location>
        <begin position="34"/>
        <end position="83"/>
    </location>
</feature>
<feature type="transmembrane region" description="Helical" evidence="1">
    <location>
        <begin position="32"/>
        <end position="54"/>
    </location>
</feature>
<keyword evidence="1" id="KW-0812">Transmembrane</keyword>
<feature type="transmembrane region" description="Helical" evidence="1">
    <location>
        <begin position="6"/>
        <end position="25"/>
    </location>
</feature>
<dbReference type="Pfam" id="PF13038">
    <property type="entry name" value="DUF3899"/>
    <property type="match status" value="1"/>
</dbReference>
<dbReference type="RefSeq" id="WP_147665961.1">
    <property type="nucleotide sequence ID" value="NZ_VDUW01000002.1"/>
</dbReference>